<dbReference type="Proteomes" id="UP000650511">
    <property type="component" value="Unassembled WGS sequence"/>
</dbReference>
<gene>
    <name evidence="1" type="ORF">GCM10011354_05100</name>
</gene>
<comment type="caution">
    <text evidence="1">The sequence shown here is derived from an EMBL/GenBank/DDBJ whole genome shotgun (WGS) entry which is preliminary data.</text>
</comment>
<protein>
    <submittedName>
        <fullName evidence="1">Uncharacterized protein</fullName>
    </submittedName>
</protein>
<evidence type="ECO:0000313" key="2">
    <source>
        <dbReference type="Proteomes" id="UP000650511"/>
    </source>
</evidence>
<reference evidence="1" key="2">
    <citation type="submission" date="2020-09" db="EMBL/GenBank/DDBJ databases">
        <authorList>
            <person name="Sun Q."/>
            <person name="Zhou Y."/>
        </authorList>
    </citation>
    <scope>NUCLEOTIDE SEQUENCE</scope>
    <source>
        <strain evidence="1">CGMCC 1.14988</strain>
    </source>
</reference>
<evidence type="ECO:0000313" key="1">
    <source>
        <dbReference type="EMBL" id="GGI03651.1"/>
    </source>
</evidence>
<name>A0A8J3ESS3_9ACTN</name>
<dbReference type="AlphaFoldDB" id="A0A8J3ESS3"/>
<proteinExistence type="predicted"/>
<reference evidence="1" key="1">
    <citation type="journal article" date="2014" name="Int. J. Syst. Evol. Microbiol.">
        <title>Complete genome sequence of Corynebacterium casei LMG S-19264T (=DSM 44701T), isolated from a smear-ripened cheese.</title>
        <authorList>
            <consortium name="US DOE Joint Genome Institute (JGI-PGF)"/>
            <person name="Walter F."/>
            <person name="Albersmeier A."/>
            <person name="Kalinowski J."/>
            <person name="Ruckert C."/>
        </authorList>
    </citation>
    <scope>NUCLEOTIDE SEQUENCE</scope>
    <source>
        <strain evidence="1">CGMCC 1.14988</strain>
    </source>
</reference>
<sequence length="86" mass="8807">MAAVVPHREAVLELIGELCAKVLGASSTLLELGSGAAGFAEVVEQGRTASGAAMAPGAWSPPVRASCGLDTHRFERYSPETARTAP</sequence>
<organism evidence="1 2">
    <name type="scientific">Egicoccus halophilus</name>
    <dbReference type="NCBI Taxonomy" id="1670830"/>
    <lineage>
        <taxon>Bacteria</taxon>
        <taxon>Bacillati</taxon>
        <taxon>Actinomycetota</taxon>
        <taxon>Nitriliruptoria</taxon>
        <taxon>Egicoccales</taxon>
        <taxon>Egicoccaceae</taxon>
        <taxon>Egicoccus</taxon>
    </lineage>
</organism>
<keyword evidence="2" id="KW-1185">Reference proteome</keyword>
<dbReference type="EMBL" id="BMHA01000002">
    <property type="protein sequence ID" value="GGI03651.1"/>
    <property type="molecule type" value="Genomic_DNA"/>
</dbReference>
<accession>A0A8J3ESS3</accession>